<gene>
    <name evidence="1" type="ORF">QFZ26_002406</name>
</gene>
<evidence type="ECO:0000313" key="1">
    <source>
        <dbReference type="EMBL" id="MDQ0894851.1"/>
    </source>
</evidence>
<evidence type="ECO:0000313" key="2">
    <source>
        <dbReference type="Proteomes" id="UP001239083"/>
    </source>
</evidence>
<sequence length="200" mass="21706">MDLEQLAELPLSDQWTFVRGRIAEASVELDAALRGLHAQLRGLDTREALLSASQNWTIVADQCRTMIACAPVPNAAIHSAIGAAVDSAAAAYDERNRYMHDLLAADVADELIPDPNRIKQTNDYYLLRLTQKAGVPAVTLVTLGRAIEVVLTLSAETWRLRAARGYLAGQTTWRSLLLGDVEGGWNGTVTWTYGGAESDA</sequence>
<accession>A0ABU0RC78</accession>
<dbReference type="EMBL" id="JAUSYY010000001">
    <property type="protein sequence ID" value="MDQ0894851.1"/>
    <property type="molecule type" value="Genomic_DNA"/>
</dbReference>
<keyword evidence="2" id="KW-1185">Reference proteome</keyword>
<evidence type="ECO:0008006" key="3">
    <source>
        <dbReference type="Google" id="ProtNLM"/>
    </source>
</evidence>
<proteinExistence type="predicted"/>
<name>A0ABU0RC78_9MICO</name>
<comment type="caution">
    <text evidence="1">The sequence shown here is derived from an EMBL/GenBank/DDBJ whole genome shotgun (WGS) entry which is preliminary data.</text>
</comment>
<reference evidence="1 2" key="1">
    <citation type="submission" date="2023-07" db="EMBL/GenBank/DDBJ databases">
        <title>Comparative genomics of wheat-associated soil bacteria to identify genetic determinants of phenazine resistance.</title>
        <authorList>
            <person name="Mouncey N."/>
        </authorList>
    </citation>
    <scope>NUCLEOTIDE SEQUENCE [LARGE SCALE GENOMIC DNA]</scope>
    <source>
        <strain evidence="1 2">V3I3</strain>
    </source>
</reference>
<protein>
    <recommendedName>
        <fullName evidence="3">DUF222 domain-containing protein</fullName>
    </recommendedName>
</protein>
<organism evidence="1 2">
    <name type="scientific">Agromyces ramosus</name>
    <dbReference type="NCBI Taxonomy" id="33879"/>
    <lineage>
        <taxon>Bacteria</taxon>
        <taxon>Bacillati</taxon>
        <taxon>Actinomycetota</taxon>
        <taxon>Actinomycetes</taxon>
        <taxon>Micrococcales</taxon>
        <taxon>Microbacteriaceae</taxon>
        <taxon>Agromyces</taxon>
    </lineage>
</organism>
<dbReference type="Proteomes" id="UP001239083">
    <property type="component" value="Unassembled WGS sequence"/>
</dbReference>
<dbReference type="RefSeq" id="WP_307042426.1">
    <property type="nucleotide sequence ID" value="NZ_JAUSYY010000001.1"/>
</dbReference>